<dbReference type="InterPro" id="IPR013022">
    <property type="entry name" value="Xyl_isomerase-like_TIM-brl"/>
</dbReference>
<dbReference type="Pfam" id="PF01261">
    <property type="entry name" value="AP_endonuc_2"/>
    <property type="match status" value="1"/>
</dbReference>
<dbReference type="Gene3D" id="3.20.20.150">
    <property type="entry name" value="Divalent-metal-dependent TIM barrel enzymes"/>
    <property type="match status" value="1"/>
</dbReference>
<sequence>MTTNEKIQFGCAPIAWTNDDMPELGSENSFEQCISEMALAQYTGTEIGNKYPKNPNTLKRYLEPRNLQVASAWFSAFLTTKPFEETEKEFIAHRDFLYELGAKVIVVSEQGRSIQGNMDTPLFKEKPIFTNEEWDKLISGLHRLGELAGEKDMKIVYHHHMGTGVQTTEEIDRLMENTDPDKVSLLYDTGHLVFSGEDLDGVYQKHQSRIKHIHFKDIREEVLKEVKENNDSFLTGVKKGAFTVPGDGMIDFTPIVRTIYESDYEGWIIVEAEQDPAKANPFEYALMAKKYMDGIIPQKNFV</sequence>
<comment type="catalytic activity">
    <reaction evidence="4">
        <text>scyllo-inosose = 3D-3,5/4-trihydroxycyclohexane-1,2-dione + H2O</text>
        <dbReference type="Rhea" id="RHEA:14065"/>
        <dbReference type="ChEBI" id="CHEBI:15377"/>
        <dbReference type="ChEBI" id="CHEBI:17811"/>
        <dbReference type="ChEBI" id="CHEBI:28446"/>
        <dbReference type="EC" id="4.2.1.44"/>
    </reaction>
</comment>
<evidence type="ECO:0000256" key="3">
    <source>
        <dbReference type="ARBA" id="ARBA00023285"/>
    </source>
</evidence>
<protein>
    <recommendedName>
        <fullName evidence="4">Inosose dehydratase</fullName>
        <ecNumber evidence="4">4.2.1.44</ecNumber>
    </recommendedName>
    <alternativeName>
        <fullName evidence="4">2-keto-myo-inositol dehydratase</fullName>
        <shortName evidence="4">2KMI dehydratase</shortName>
    </alternativeName>
</protein>
<dbReference type="GO" id="GO:0050114">
    <property type="term" value="F:myo-inosose-2 dehydratase activity"/>
    <property type="evidence" value="ECO:0007669"/>
    <property type="project" value="UniProtKB-UniRule"/>
</dbReference>
<dbReference type="PANTHER" id="PTHR12110:SF41">
    <property type="entry name" value="INOSOSE DEHYDRATASE"/>
    <property type="match status" value="1"/>
</dbReference>
<proteinExistence type="inferred from homology"/>
<dbReference type="RefSeq" id="WP_149474939.1">
    <property type="nucleotide sequence ID" value="NZ_JAGGMB010000001.1"/>
</dbReference>
<dbReference type="PANTHER" id="PTHR12110">
    <property type="entry name" value="HYDROXYPYRUVATE ISOMERASE"/>
    <property type="match status" value="1"/>
</dbReference>
<dbReference type="AlphaFoldDB" id="A0A9X1CAL6"/>
<dbReference type="InterPro" id="IPR030823">
    <property type="entry name" value="IolE/MocC"/>
</dbReference>
<evidence type="ECO:0000256" key="1">
    <source>
        <dbReference type="ARBA" id="ARBA00023211"/>
    </source>
</evidence>
<feature type="domain" description="Xylose isomerase-like TIM barrel" evidence="5">
    <location>
        <begin position="43"/>
        <end position="276"/>
    </location>
</feature>
<dbReference type="InterPro" id="IPR036237">
    <property type="entry name" value="Xyl_isomerase-like_sf"/>
</dbReference>
<evidence type="ECO:0000313" key="6">
    <source>
        <dbReference type="EMBL" id="MBP2075986.1"/>
    </source>
</evidence>
<dbReference type="GO" id="GO:0030145">
    <property type="term" value="F:manganese ion binding"/>
    <property type="evidence" value="ECO:0007669"/>
    <property type="project" value="UniProtKB-UniRule"/>
</dbReference>
<dbReference type="Proteomes" id="UP001138793">
    <property type="component" value="Unassembled WGS sequence"/>
</dbReference>
<dbReference type="InterPro" id="IPR050312">
    <property type="entry name" value="IolE/XylAMocC-like"/>
</dbReference>
<keyword evidence="7" id="KW-1185">Reference proteome</keyword>
<evidence type="ECO:0000313" key="7">
    <source>
        <dbReference type="Proteomes" id="UP001138793"/>
    </source>
</evidence>
<dbReference type="EMBL" id="JAGGMB010000001">
    <property type="protein sequence ID" value="MBP2075986.1"/>
    <property type="molecule type" value="Genomic_DNA"/>
</dbReference>
<comment type="caution">
    <text evidence="6">The sequence shown here is derived from an EMBL/GenBank/DDBJ whole genome shotgun (WGS) entry which is preliminary data.</text>
</comment>
<evidence type="ECO:0000256" key="2">
    <source>
        <dbReference type="ARBA" id="ARBA00023239"/>
    </source>
</evidence>
<comment type="pathway">
    <text evidence="4">Polyol metabolism; myo-inositol degradation into acetyl-CoA; acetyl-CoA from myo-inositol: step 2/7.</text>
</comment>
<dbReference type="GO" id="GO:0019310">
    <property type="term" value="P:inositol catabolic process"/>
    <property type="evidence" value="ECO:0007669"/>
    <property type="project" value="UniProtKB-UniRule"/>
</dbReference>
<dbReference type="EC" id="4.2.1.44" evidence="4"/>
<comment type="similarity">
    <text evidence="4">Belongs to the IolE/MocC family.</text>
</comment>
<dbReference type="HAMAP" id="MF_01672">
    <property type="entry name" value="IolE"/>
    <property type="match status" value="1"/>
</dbReference>
<evidence type="ECO:0000256" key="4">
    <source>
        <dbReference type="HAMAP-Rule" id="MF_01672"/>
    </source>
</evidence>
<accession>A0A9X1CAL6</accession>
<dbReference type="InterPro" id="IPR023952">
    <property type="entry name" value="IolE"/>
</dbReference>
<dbReference type="SUPFAM" id="SSF51658">
    <property type="entry name" value="Xylose isomerase-like"/>
    <property type="match status" value="1"/>
</dbReference>
<evidence type="ECO:0000259" key="5">
    <source>
        <dbReference type="Pfam" id="PF01261"/>
    </source>
</evidence>
<keyword evidence="3 4" id="KW-0170">Cobalt</keyword>
<organism evidence="6 7">
    <name type="scientific">Oceanobacillus polygoni</name>
    <dbReference type="NCBI Taxonomy" id="1235259"/>
    <lineage>
        <taxon>Bacteria</taxon>
        <taxon>Bacillati</taxon>
        <taxon>Bacillota</taxon>
        <taxon>Bacilli</taxon>
        <taxon>Bacillales</taxon>
        <taxon>Bacillaceae</taxon>
        <taxon>Oceanobacillus</taxon>
    </lineage>
</organism>
<reference evidence="6" key="1">
    <citation type="submission" date="2021-03" db="EMBL/GenBank/DDBJ databases">
        <title>Genomic Encyclopedia of Type Strains, Phase IV (KMG-IV): sequencing the most valuable type-strain genomes for metagenomic binning, comparative biology and taxonomic classification.</title>
        <authorList>
            <person name="Goeker M."/>
        </authorList>
    </citation>
    <scope>NUCLEOTIDE SEQUENCE</scope>
    <source>
        <strain evidence="6">DSM 107338</strain>
    </source>
</reference>
<keyword evidence="1 4" id="KW-0464">Manganese</keyword>
<comment type="cofactor">
    <cofactor evidence="4">
        <name>glutathione</name>
        <dbReference type="ChEBI" id="CHEBI:57925"/>
    </cofactor>
</comment>
<dbReference type="NCBIfam" id="TIGR04379">
    <property type="entry name" value="myo_inos_iolE"/>
    <property type="match status" value="1"/>
</dbReference>
<comment type="cofactor">
    <cofactor evidence="4">
        <name>Co(2+)</name>
        <dbReference type="ChEBI" id="CHEBI:48828"/>
    </cofactor>
    <cofactor evidence="4">
        <name>Mn(2+)</name>
        <dbReference type="ChEBI" id="CHEBI:29035"/>
    </cofactor>
</comment>
<name>A0A9X1CAL6_9BACI</name>
<keyword evidence="2 4" id="KW-0456">Lyase</keyword>
<dbReference type="OrthoDB" id="9779184at2"/>
<gene>
    <name evidence="4" type="primary">iolE</name>
    <name evidence="6" type="ORF">J2Z64_000197</name>
</gene>
<comment type="function">
    <text evidence="4">Catalyzes the dehydration of inosose (2-keto-myo-inositol, 2KMI or 2,4,6/3,5-pentahydroxycyclohexanone) to 3D-(3,5/4)-trihydroxycyclohexane-1,2-dione (D-2,3-diketo-4-deoxy-epi-inositol).</text>
</comment>